<proteinExistence type="predicted"/>
<gene>
    <name evidence="3" type="primary">degV_2</name>
    <name evidence="3" type="ORF">NCTC10172_01372</name>
</gene>
<dbReference type="GO" id="GO:0008289">
    <property type="term" value="F:lipid binding"/>
    <property type="evidence" value="ECO:0007669"/>
    <property type="project" value="UniProtKB-KW"/>
</dbReference>
<organism evidence="3 4">
    <name type="scientific">Acholeplasma hippikon</name>
    <dbReference type="NCBI Taxonomy" id="264636"/>
    <lineage>
        <taxon>Bacteria</taxon>
        <taxon>Bacillati</taxon>
        <taxon>Mycoplasmatota</taxon>
        <taxon>Mollicutes</taxon>
        <taxon>Acholeplasmatales</taxon>
        <taxon>Acholeplasmataceae</taxon>
        <taxon>Acholeplasma</taxon>
    </lineage>
</organism>
<evidence type="ECO:0000256" key="2">
    <source>
        <dbReference type="ARBA" id="ARBA00023121"/>
    </source>
</evidence>
<dbReference type="Gene3D" id="3.30.1180.10">
    <property type="match status" value="1"/>
</dbReference>
<accession>A0A449BLI3</accession>
<dbReference type="RefSeq" id="WP_035368777.1">
    <property type="nucleotide sequence ID" value="NZ_LR215050.1"/>
</dbReference>
<dbReference type="InterPro" id="IPR050270">
    <property type="entry name" value="DegV_domain_contain"/>
</dbReference>
<dbReference type="Gene3D" id="3.40.50.10440">
    <property type="entry name" value="Dihydroxyacetone kinase, domain 1"/>
    <property type="match status" value="1"/>
</dbReference>
<dbReference type="InterPro" id="IPR003797">
    <property type="entry name" value="DegV"/>
</dbReference>
<dbReference type="STRING" id="1408416.GCA_000702765_00536"/>
<dbReference type="InterPro" id="IPR043168">
    <property type="entry name" value="DegV_C"/>
</dbReference>
<dbReference type="Gene3D" id="2.20.28.50">
    <property type="entry name" value="degv family protein"/>
    <property type="match status" value="1"/>
</dbReference>
<dbReference type="AlphaFoldDB" id="A0A449BLI3"/>
<dbReference type="KEGG" id="ahk:NCTC10172_01372"/>
<keyword evidence="4" id="KW-1185">Reference proteome</keyword>
<dbReference type="EMBL" id="LR215050">
    <property type="protein sequence ID" value="VEU83297.1"/>
    <property type="molecule type" value="Genomic_DNA"/>
</dbReference>
<dbReference type="Proteomes" id="UP000290909">
    <property type="component" value="Chromosome"/>
</dbReference>
<dbReference type="NCBIfam" id="TIGR00762">
    <property type="entry name" value="DegV"/>
    <property type="match status" value="1"/>
</dbReference>
<reference evidence="3 4" key="1">
    <citation type="submission" date="2019-01" db="EMBL/GenBank/DDBJ databases">
        <authorList>
            <consortium name="Pathogen Informatics"/>
        </authorList>
    </citation>
    <scope>NUCLEOTIDE SEQUENCE [LARGE SCALE GENOMIC DNA]</scope>
    <source>
        <strain evidence="3 4">NCTC10172</strain>
    </source>
</reference>
<evidence type="ECO:0000256" key="1">
    <source>
        <dbReference type="ARBA" id="ARBA00003238"/>
    </source>
</evidence>
<evidence type="ECO:0000313" key="3">
    <source>
        <dbReference type="EMBL" id="VEU83297.1"/>
    </source>
</evidence>
<evidence type="ECO:0000313" key="4">
    <source>
        <dbReference type="Proteomes" id="UP000290909"/>
    </source>
</evidence>
<dbReference type="PROSITE" id="PS51482">
    <property type="entry name" value="DEGV"/>
    <property type="match status" value="1"/>
</dbReference>
<name>A0A449BLI3_9MOLU</name>
<keyword evidence="2" id="KW-0446">Lipid-binding</keyword>
<protein>
    <submittedName>
        <fullName evidence="3">DegV-like protein</fullName>
    </submittedName>
</protein>
<dbReference type="SUPFAM" id="SSF82549">
    <property type="entry name" value="DAK1/DegV-like"/>
    <property type="match status" value="1"/>
</dbReference>
<dbReference type="PANTHER" id="PTHR33434">
    <property type="entry name" value="DEGV DOMAIN-CONTAINING PROTEIN DR_1986-RELATED"/>
    <property type="match status" value="1"/>
</dbReference>
<dbReference type="PANTHER" id="PTHR33434:SF3">
    <property type="entry name" value="DEGV DOMAIN-CONTAINING PROTEIN YITS"/>
    <property type="match status" value="1"/>
</dbReference>
<dbReference type="Pfam" id="PF02645">
    <property type="entry name" value="DegV"/>
    <property type="match status" value="1"/>
</dbReference>
<sequence>MSKYVIVTDSTTDLPASFAEELGLMVLPLRFNLNGKEYTNYLDNRELDPKVFYDAVRGGAQPTTSQINPEDYISVLTPVLKEGKDILILAFSSGLSGTFNSARIAVDELASEFKERKILLVDTKSASLGEGLLVTLAAREAKAGKSIEEVKAYAESLVPRLAHWFTVDDIGHLVRGGRLSKVAGFVAKLASIKPVLHCNTEGKLAARHKAIGRKRAIKALVEEMVKTAKPGKQIVYIGHSDDLEGAEALAAEVKLHFEIEELVINMIGPVIGSHAGQGTLALFFVAENR</sequence>
<comment type="function">
    <text evidence="1">May bind long-chain fatty acids, such as palmitate, and may play a role in lipid transport or fatty acid metabolism.</text>
</comment>